<evidence type="ECO:0000256" key="8">
    <source>
        <dbReference type="ARBA" id="ARBA00022679"/>
    </source>
</evidence>
<dbReference type="GO" id="GO:0008658">
    <property type="term" value="F:penicillin binding"/>
    <property type="evidence" value="ECO:0007669"/>
    <property type="project" value="InterPro"/>
</dbReference>
<evidence type="ECO:0000313" key="21">
    <source>
        <dbReference type="Proteomes" id="UP000176770"/>
    </source>
</evidence>
<comment type="similarity">
    <text evidence="2">In the C-terminal section; belongs to the transpeptidase family.</text>
</comment>
<comment type="catalytic activity">
    <reaction evidence="16">
        <text>[GlcNAc-(1-&gt;4)-Mur2Ac(oyl-L-Ala-gamma-D-Glu-L-Lys-D-Ala-D-Ala)](n)-di-trans,octa-cis-undecaprenyl diphosphate + beta-D-GlcNAc-(1-&gt;4)-Mur2Ac(oyl-L-Ala-gamma-D-Glu-L-Lys-D-Ala-D-Ala)-di-trans,octa-cis-undecaprenyl diphosphate = [GlcNAc-(1-&gt;4)-Mur2Ac(oyl-L-Ala-gamma-D-Glu-L-Lys-D-Ala-D-Ala)](n+1)-di-trans,octa-cis-undecaprenyl diphosphate + di-trans,octa-cis-undecaprenyl diphosphate + H(+)</text>
        <dbReference type="Rhea" id="RHEA:23708"/>
        <dbReference type="Rhea" id="RHEA-COMP:9602"/>
        <dbReference type="Rhea" id="RHEA-COMP:9603"/>
        <dbReference type="ChEBI" id="CHEBI:15378"/>
        <dbReference type="ChEBI" id="CHEBI:58405"/>
        <dbReference type="ChEBI" id="CHEBI:60033"/>
        <dbReference type="ChEBI" id="CHEBI:78435"/>
        <dbReference type="EC" id="2.4.99.28"/>
    </reaction>
</comment>
<feature type="domain" description="Glycosyl transferase family 51" evidence="19">
    <location>
        <begin position="88"/>
        <end position="256"/>
    </location>
</feature>
<keyword evidence="5" id="KW-0121">Carboxypeptidase</keyword>
<dbReference type="InterPro" id="IPR050396">
    <property type="entry name" value="Glycosyltr_51/Transpeptidase"/>
</dbReference>
<dbReference type="SUPFAM" id="SSF53955">
    <property type="entry name" value="Lysozyme-like"/>
    <property type="match status" value="1"/>
</dbReference>
<dbReference type="InterPro" id="IPR012338">
    <property type="entry name" value="Beta-lactam/transpept-like"/>
</dbReference>
<evidence type="ECO:0000256" key="11">
    <source>
        <dbReference type="ARBA" id="ARBA00022984"/>
    </source>
</evidence>
<dbReference type="AlphaFoldDB" id="A0A1G2HII0"/>
<evidence type="ECO:0000256" key="12">
    <source>
        <dbReference type="ARBA" id="ARBA00023136"/>
    </source>
</evidence>
<dbReference type="GO" id="GO:0030288">
    <property type="term" value="C:outer membrane-bounded periplasmic space"/>
    <property type="evidence" value="ECO:0007669"/>
    <property type="project" value="TreeGrafter"/>
</dbReference>
<dbReference type="GO" id="GO:0005886">
    <property type="term" value="C:plasma membrane"/>
    <property type="evidence" value="ECO:0007669"/>
    <property type="project" value="UniProtKB-SubCell"/>
</dbReference>
<dbReference type="InterPro" id="IPR023346">
    <property type="entry name" value="Lysozyme-like_dom_sf"/>
</dbReference>
<sequence>MFKILGYVALFLLTKLKRSAKKLFSYISQNKKQTLKVVGYASFSGFVFVAFLFIYFAKDLPRRDAINDLFVPESTKILDRTGTSILYDIYDEYNRTVISAQDMPDYMRWATIVAEDDDFYHHWGIDIKAILRAVWVNIKGGSIRQGGSTITQQYIKNLLLTPERTFVRKIKEAILAIEMEVLYTKEEILTGYLNYVPYGSNAYGTEAAAQIYFSKRAKNLTLAESALLAALPQAPTYYTNNPDALEARQKYVLDRMLHFGYITEKQHSEARSQDTTLKQRPGSIRSPHFVIMVKQYLEEKYGVSFVQQAGLRVLTTLDKTLQNIAETAVEERAEFNQTNFNAHNASLVAIDPNTGQILAMVGSKNYLGDSYPQGCVPGKTCLFDPQVNIATSLQQPGSAFKPFAYAAAFQKGFTPDTILYDIKTEFNPDCHWSATQDKDQYGLDCYHPNNYDSLQFGAISMKESLAESRNISSVKTLYLAGIENTIDLAKKLGVESLKDRSGYGLSLVLGGADVTLLEQTSAFSTFANRGTRNKTKFILKIEDKEGNILEELRQESEKVLEENVADQINYILSTDEFRSRVFGRVSNLTIDGLDIAAKTGTTQEFRDAWVVGYTPSLAAGIWVGNNNNEAMINAPGVSAAVPIWNRFFKEAYAKKIAEEADLKEKEFYFKLTSIENEKKFIDPKIETMGKNMLDGIITIPHTILHYISKKNPLSSDTSQDDPQYKNWEAAIQNWVGNVPAQSDI</sequence>
<keyword evidence="13" id="KW-0511">Multifunctional enzyme</keyword>
<keyword evidence="8" id="KW-0808">Transferase</keyword>
<name>A0A1G2HII0_9BACT</name>
<comment type="caution">
    <text evidence="20">The sequence shown here is derived from an EMBL/GenBank/DDBJ whole genome shotgun (WGS) entry which is preliminary data.</text>
</comment>
<evidence type="ECO:0000259" key="19">
    <source>
        <dbReference type="Pfam" id="PF00912"/>
    </source>
</evidence>
<evidence type="ECO:0000256" key="3">
    <source>
        <dbReference type="ARBA" id="ARBA00007739"/>
    </source>
</evidence>
<accession>A0A1G2HII0</accession>
<dbReference type="GO" id="GO:0008360">
    <property type="term" value="P:regulation of cell shape"/>
    <property type="evidence" value="ECO:0007669"/>
    <property type="project" value="UniProtKB-KW"/>
</dbReference>
<evidence type="ECO:0000256" key="4">
    <source>
        <dbReference type="ARBA" id="ARBA00022475"/>
    </source>
</evidence>
<evidence type="ECO:0000256" key="9">
    <source>
        <dbReference type="ARBA" id="ARBA00022801"/>
    </source>
</evidence>
<keyword evidence="4" id="KW-1003">Cell membrane</keyword>
<evidence type="ECO:0000259" key="18">
    <source>
        <dbReference type="Pfam" id="PF00905"/>
    </source>
</evidence>
<keyword evidence="11" id="KW-0573">Peptidoglycan synthesis</keyword>
<comment type="similarity">
    <text evidence="3">In the N-terminal section; belongs to the glycosyltransferase 51 family.</text>
</comment>
<gene>
    <name evidence="20" type="ORF">A3F94_02920</name>
</gene>
<evidence type="ECO:0000256" key="14">
    <source>
        <dbReference type="ARBA" id="ARBA00023316"/>
    </source>
</evidence>
<evidence type="ECO:0000256" key="16">
    <source>
        <dbReference type="ARBA" id="ARBA00049902"/>
    </source>
</evidence>
<keyword evidence="14" id="KW-0961">Cell wall biogenesis/degradation</keyword>
<feature type="transmembrane region" description="Helical" evidence="17">
    <location>
        <begin position="35"/>
        <end position="57"/>
    </location>
</feature>
<dbReference type="PANTHER" id="PTHR32282:SF11">
    <property type="entry name" value="PENICILLIN-BINDING PROTEIN 1B"/>
    <property type="match status" value="1"/>
</dbReference>
<dbReference type="STRING" id="1802165.A3F94_02920"/>
<dbReference type="Gene3D" id="3.40.710.10">
    <property type="entry name" value="DD-peptidase/beta-lactamase superfamily"/>
    <property type="match status" value="1"/>
</dbReference>
<dbReference type="GO" id="GO:0071555">
    <property type="term" value="P:cell wall organization"/>
    <property type="evidence" value="ECO:0007669"/>
    <property type="project" value="UniProtKB-KW"/>
</dbReference>
<evidence type="ECO:0000256" key="15">
    <source>
        <dbReference type="ARBA" id="ARBA00034000"/>
    </source>
</evidence>
<dbReference type="Pfam" id="PF00912">
    <property type="entry name" value="Transgly"/>
    <property type="match status" value="1"/>
</dbReference>
<keyword evidence="6" id="KW-0645">Protease</keyword>
<keyword evidence="7" id="KW-0328">Glycosyltransferase</keyword>
<dbReference type="InterPro" id="IPR001264">
    <property type="entry name" value="Glyco_trans_51"/>
</dbReference>
<evidence type="ECO:0000256" key="1">
    <source>
        <dbReference type="ARBA" id="ARBA00004236"/>
    </source>
</evidence>
<evidence type="ECO:0000256" key="2">
    <source>
        <dbReference type="ARBA" id="ARBA00007090"/>
    </source>
</evidence>
<evidence type="ECO:0000256" key="5">
    <source>
        <dbReference type="ARBA" id="ARBA00022645"/>
    </source>
</evidence>
<dbReference type="InterPro" id="IPR001460">
    <property type="entry name" value="PCN-bd_Tpept"/>
</dbReference>
<dbReference type="FunFam" id="1.10.3810.10:FF:000001">
    <property type="entry name" value="Penicillin-binding protein 1A"/>
    <property type="match status" value="1"/>
</dbReference>
<dbReference type="Pfam" id="PF00905">
    <property type="entry name" value="Transpeptidase"/>
    <property type="match status" value="1"/>
</dbReference>
<evidence type="ECO:0000256" key="7">
    <source>
        <dbReference type="ARBA" id="ARBA00022676"/>
    </source>
</evidence>
<dbReference type="GO" id="GO:0009002">
    <property type="term" value="F:serine-type D-Ala-D-Ala carboxypeptidase activity"/>
    <property type="evidence" value="ECO:0007669"/>
    <property type="project" value="UniProtKB-EC"/>
</dbReference>
<evidence type="ECO:0000313" key="20">
    <source>
        <dbReference type="EMBL" id="OGZ62253.1"/>
    </source>
</evidence>
<comment type="catalytic activity">
    <reaction evidence="15">
        <text>Preferential cleavage: (Ac)2-L-Lys-D-Ala-|-D-Ala. Also transpeptidation of peptidyl-alanyl moieties that are N-acyl substituents of D-alanine.</text>
        <dbReference type="EC" id="3.4.16.4"/>
    </reaction>
</comment>
<protein>
    <submittedName>
        <fullName evidence="20">Uncharacterized protein</fullName>
    </submittedName>
</protein>
<keyword evidence="12 17" id="KW-0472">Membrane</keyword>
<feature type="domain" description="Penicillin-binding protein transpeptidase" evidence="18">
    <location>
        <begin position="346"/>
        <end position="646"/>
    </location>
</feature>
<dbReference type="EMBL" id="MHOK01000005">
    <property type="protein sequence ID" value="OGZ62253.1"/>
    <property type="molecule type" value="Genomic_DNA"/>
</dbReference>
<keyword evidence="17" id="KW-0812">Transmembrane</keyword>
<comment type="subcellular location">
    <subcellularLocation>
        <location evidence="1">Cell membrane</location>
    </subcellularLocation>
</comment>
<proteinExistence type="inferred from homology"/>
<dbReference type="Proteomes" id="UP000176770">
    <property type="component" value="Unassembled WGS sequence"/>
</dbReference>
<keyword evidence="9" id="KW-0378">Hydrolase</keyword>
<evidence type="ECO:0000256" key="13">
    <source>
        <dbReference type="ARBA" id="ARBA00023268"/>
    </source>
</evidence>
<keyword evidence="17" id="KW-1133">Transmembrane helix</keyword>
<keyword evidence="10" id="KW-0133">Cell shape</keyword>
<dbReference type="GO" id="GO:0006508">
    <property type="term" value="P:proteolysis"/>
    <property type="evidence" value="ECO:0007669"/>
    <property type="project" value="UniProtKB-KW"/>
</dbReference>
<evidence type="ECO:0000256" key="17">
    <source>
        <dbReference type="SAM" id="Phobius"/>
    </source>
</evidence>
<evidence type="ECO:0000256" key="10">
    <source>
        <dbReference type="ARBA" id="ARBA00022960"/>
    </source>
</evidence>
<dbReference type="GO" id="GO:0009252">
    <property type="term" value="P:peptidoglycan biosynthetic process"/>
    <property type="evidence" value="ECO:0007669"/>
    <property type="project" value="UniProtKB-KW"/>
</dbReference>
<dbReference type="InterPro" id="IPR036950">
    <property type="entry name" value="PBP_transglycosylase"/>
</dbReference>
<organism evidence="20 21">
    <name type="scientific">Candidatus Spechtbacteria bacterium RIFCSPLOWO2_12_FULL_38_22</name>
    <dbReference type="NCBI Taxonomy" id="1802165"/>
    <lineage>
        <taxon>Bacteria</taxon>
        <taxon>Candidatus Spechtiibacteriota</taxon>
    </lineage>
</organism>
<reference evidence="20 21" key="1">
    <citation type="journal article" date="2016" name="Nat. Commun.">
        <title>Thousands of microbial genomes shed light on interconnected biogeochemical processes in an aquifer system.</title>
        <authorList>
            <person name="Anantharaman K."/>
            <person name="Brown C.T."/>
            <person name="Hug L.A."/>
            <person name="Sharon I."/>
            <person name="Castelle C.J."/>
            <person name="Probst A.J."/>
            <person name="Thomas B.C."/>
            <person name="Singh A."/>
            <person name="Wilkins M.J."/>
            <person name="Karaoz U."/>
            <person name="Brodie E.L."/>
            <person name="Williams K.H."/>
            <person name="Hubbard S.S."/>
            <person name="Banfield J.F."/>
        </authorList>
    </citation>
    <scope>NUCLEOTIDE SEQUENCE [LARGE SCALE GENOMIC DNA]</scope>
</reference>
<dbReference type="GO" id="GO:0008955">
    <property type="term" value="F:peptidoglycan glycosyltransferase activity"/>
    <property type="evidence" value="ECO:0007669"/>
    <property type="project" value="UniProtKB-EC"/>
</dbReference>
<dbReference type="SUPFAM" id="SSF56601">
    <property type="entry name" value="beta-lactamase/transpeptidase-like"/>
    <property type="match status" value="1"/>
</dbReference>
<evidence type="ECO:0000256" key="6">
    <source>
        <dbReference type="ARBA" id="ARBA00022670"/>
    </source>
</evidence>
<dbReference type="PANTHER" id="PTHR32282">
    <property type="entry name" value="BINDING PROTEIN TRANSPEPTIDASE, PUTATIVE-RELATED"/>
    <property type="match status" value="1"/>
</dbReference>
<dbReference type="Gene3D" id="1.10.3810.10">
    <property type="entry name" value="Biosynthetic peptidoglycan transglycosylase-like"/>
    <property type="match status" value="1"/>
</dbReference>